<name>B0VFG6_CLOAI</name>
<dbReference type="Pfam" id="PF00656">
    <property type="entry name" value="Peptidase_C14"/>
    <property type="match status" value="1"/>
</dbReference>
<sequence>MGVKQAVIIMLLLITCLSPLWGMRKALVIGNANYNEQVLRNSINDASDVYNALKGLGFSASLFTDLNREGFFRAVGEFVSTLTPSDEVVFFYSGHAAQIEGKNYLIPVNEYIDSATRCAYLSYDTSMLLDELSRAAISIVILDACRDNPFAFSRSIRSGLAPMTVSAGSQCVIFATEQGRTASDGEGRNSPFTESLLANITTPGIKITDLIQRVSNEVAIKTQERQIPYSTGTLRQDFYFVKAEPVTPISPVIPPSIPQERKPVVSPSYGSIKVKTSFGGDLYIDGEFSQSLFAGDQPIIKDIAVGVYELKLVSPKETIIRLANVNKNQTTMIDFDAPDSYREEPKKIPEQQIIIPEQQIPHSEKQSIELNSLTPLSPITKKVSVGTGALTIESPLAGDLYLGGDFIGKLTAKTSKKFSNVQAGSYTLEVMHQNSFCRKEIRIYNKDNLKVTLSQTEFSKYPDGFQYISGGTFQMGTQFLNRSEDERPRHEVQILPFLMKKTEVEQKLWTDVMGYNPSEIKGDSYPVTNVSFYEAVQFCNALSILNGLTPCYKIDKSKTDPNNLCNLDTLRYIISCNWNASGYRLPTEAEWEYASRCGDNYNKLQFSGSNDANDVAWNSKNSENKIHPVATKNPNQWGFYDLSGNVFEWCWDYYDIYKKDKKVHPKGAEKGVYRIARGGSFNGDIDACSSTARGGFAPNFKGNNLGFRIVRNVH</sequence>
<dbReference type="EMBL" id="CU466930">
    <property type="protein sequence ID" value="CAO80218.1"/>
    <property type="molecule type" value="Genomic_DNA"/>
</dbReference>
<dbReference type="InterPro" id="IPR011600">
    <property type="entry name" value="Pept_C14_caspase"/>
</dbReference>
<dbReference type="InterPro" id="IPR005532">
    <property type="entry name" value="SUMF_dom"/>
</dbReference>
<reference evidence="3 4" key="1">
    <citation type="journal article" date="2008" name="J. Bacteriol.">
        <title>'Candidatus Cloacamonas acidaminovorans': genome sequence reconstruction provides a first glimpse of a new bacterial division.</title>
        <authorList>
            <person name="Pelletier E."/>
            <person name="Kreimeyer A."/>
            <person name="Bocs S."/>
            <person name="Rouy Z."/>
            <person name="Gyapay G."/>
            <person name="Chouari R."/>
            <person name="Riviere D."/>
            <person name="Ganesan A."/>
            <person name="Daegelen P."/>
            <person name="Sghir A."/>
            <person name="Cohen G.N."/>
            <person name="Medigue C."/>
            <person name="Weissenbach J."/>
            <person name="Le Paslier D."/>
        </authorList>
    </citation>
    <scope>NUCLEOTIDE SEQUENCE [LARGE SCALE GENOMIC DNA]</scope>
    <source>
        <strain evidence="4">Evry</strain>
    </source>
</reference>
<organism evidence="3 4">
    <name type="scientific">Cloacimonas acidaminovorans (strain Evry)</name>
    <dbReference type="NCBI Taxonomy" id="459349"/>
    <lineage>
        <taxon>Bacteria</taxon>
        <taxon>Pseudomonadati</taxon>
        <taxon>Candidatus Cloacimonadota</taxon>
        <taxon>Candidatus Cloacimonadia</taxon>
        <taxon>Candidatus Cloacimonadales</taxon>
        <taxon>Candidatus Cloacimonadaceae</taxon>
        <taxon>Candidatus Cloacimonas</taxon>
    </lineage>
</organism>
<dbReference type="PANTHER" id="PTHR22576:SF37">
    <property type="entry name" value="MUCOSA-ASSOCIATED LYMPHOID TISSUE LYMPHOMA TRANSLOCATION PROTEIN 1"/>
    <property type="match status" value="1"/>
</dbReference>
<dbReference type="eggNOG" id="COG1262">
    <property type="taxonomic scope" value="Bacteria"/>
</dbReference>
<dbReference type="SUPFAM" id="SSF56436">
    <property type="entry name" value="C-type lectin-like"/>
    <property type="match status" value="1"/>
</dbReference>
<dbReference type="GO" id="GO:0004197">
    <property type="term" value="F:cysteine-type endopeptidase activity"/>
    <property type="evidence" value="ECO:0007669"/>
    <property type="project" value="InterPro"/>
</dbReference>
<dbReference type="SUPFAM" id="SSF52129">
    <property type="entry name" value="Caspase-like"/>
    <property type="match status" value="1"/>
</dbReference>
<evidence type="ECO:0000259" key="2">
    <source>
        <dbReference type="Pfam" id="PF03781"/>
    </source>
</evidence>
<dbReference type="Pfam" id="PF03781">
    <property type="entry name" value="FGE-sulfatase"/>
    <property type="match status" value="1"/>
</dbReference>
<evidence type="ECO:0000313" key="3">
    <source>
        <dbReference type="EMBL" id="CAO80218.1"/>
    </source>
</evidence>
<dbReference type="PANTHER" id="PTHR22576">
    <property type="entry name" value="MUCOSA ASSOCIATED LYMPHOID TISSUE LYMPHOMA TRANSLOCATION PROTEIN 1/PARACASPASE"/>
    <property type="match status" value="1"/>
</dbReference>
<dbReference type="GO" id="GO:0006508">
    <property type="term" value="P:proteolysis"/>
    <property type="evidence" value="ECO:0007669"/>
    <property type="project" value="InterPro"/>
</dbReference>
<dbReference type="InterPro" id="IPR042095">
    <property type="entry name" value="SUMF_sf"/>
</dbReference>
<feature type="domain" description="Peptidase C14 caspase" evidence="1">
    <location>
        <begin position="23"/>
        <end position="239"/>
    </location>
</feature>
<gene>
    <name evidence="3" type="ordered locus">CLOAM0312</name>
</gene>
<accession>B0VFG6</accession>
<dbReference type="HOGENOM" id="CLU_386715_0_0_0"/>
<protein>
    <submittedName>
        <fullName evidence="3">XylR (Modular protein)</fullName>
    </submittedName>
</protein>
<dbReference type="KEGG" id="caci:CLOAM0312"/>
<proteinExistence type="predicted"/>
<feature type="domain" description="Sulfatase-modifying factor enzyme-like" evidence="2">
    <location>
        <begin position="468"/>
        <end position="711"/>
    </location>
</feature>
<dbReference type="InterPro" id="IPR029030">
    <property type="entry name" value="Caspase-like_dom_sf"/>
</dbReference>
<dbReference type="Gene3D" id="3.90.1580.10">
    <property type="entry name" value="paralog of FGE (formylglycine-generating enzyme)"/>
    <property type="match status" value="1"/>
</dbReference>
<keyword evidence="4" id="KW-1185">Reference proteome</keyword>
<dbReference type="AlphaFoldDB" id="B0VFG6"/>
<dbReference type="eggNOG" id="COG4249">
    <property type="taxonomic scope" value="Bacteria"/>
</dbReference>
<dbReference type="STRING" id="459349.CLOAM0312"/>
<evidence type="ECO:0000313" key="4">
    <source>
        <dbReference type="Proteomes" id="UP000002019"/>
    </source>
</evidence>
<evidence type="ECO:0000259" key="1">
    <source>
        <dbReference type="Pfam" id="PF00656"/>
    </source>
</evidence>
<dbReference type="Proteomes" id="UP000002019">
    <property type="component" value="Chromosome"/>
</dbReference>
<dbReference type="InterPro" id="IPR052039">
    <property type="entry name" value="Caspase-related_regulators"/>
</dbReference>
<dbReference type="InterPro" id="IPR016187">
    <property type="entry name" value="CTDL_fold"/>
</dbReference>
<dbReference type="Gene3D" id="3.40.50.1460">
    <property type="match status" value="1"/>
</dbReference>